<dbReference type="Gene3D" id="1.10.490.10">
    <property type="entry name" value="Globins"/>
    <property type="match status" value="1"/>
</dbReference>
<dbReference type="InterPro" id="IPR039379">
    <property type="entry name" value="Protoglobin_sensor_dom"/>
</dbReference>
<organism evidence="2 3">
    <name type="scientific">Falsiroseomonas selenitidurans</name>
    <dbReference type="NCBI Taxonomy" id="2716335"/>
    <lineage>
        <taxon>Bacteria</taxon>
        <taxon>Pseudomonadati</taxon>
        <taxon>Pseudomonadota</taxon>
        <taxon>Alphaproteobacteria</taxon>
        <taxon>Acetobacterales</taxon>
        <taxon>Roseomonadaceae</taxon>
        <taxon>Falsiroseomonas</taxon>
    </lineage>
</organism>
<dbReference type="Proteomes" id="UP000787635">
    <property type="component" value="Unassembled WGS sequence"/>
</dbReference>
<protein>
    <recommendedName>
        <fullName evidence="1">Globin-sensor domain-containing protein</fullName>
    </recommendedName>
</protein>
<dbReference type="InterPro" id="IPR012292">
    <property type="entry name" value="Globin/Proto"/>
</dbReference>
<gene>
    <name evidence="2" type="ORF">HEQ75_01460</name>
</gene>
<feature type="domain" description="Globin-sensor" evidence="1">
    <location>
        <begin position="13"/>
        <end position="165"/>
    </location>
</feature>
<dbReference type="EMBL" id="JAAVNE010000001">
    <property type="protein sequence ID" value="NKC29512.1"/>
    <property type="molecule type" value="Genomic_DNA"/>
</dbReference>
<dbReference type="RefSeq" id="WP_168027127.1">
    <property type="nucleotide sequence ID" value="NZ_JAAVNE010000001.1"/>
</dbReference>
<dbReference type="Pfam" id="PF11563">
    <property type="entry name" value="Protoglobin"/>
    <property type="match status" value="1"/>
</dbReference>
<evidence type="ECO:0000313" key="3">
    <source>
        <dbReference type="Proteomes" id="UP000787635"/>
    </source>
</evidence>
<reference evidence="2 3" key="1">
    <citation type="submission" date="2020-03" db="EMBL/GenBank/DDBJ databases">
        <title>Roseomonas selenitidurans sp. nov. isolated from urban soil.</title>
        <authorList>
            <person name="Liu H."/>
        </authorList>
    </citation>
    <scope>NUCLEOTIDE SEQUENCE [LARGE SCALE GENOMIC DNA]</scope>
    <source>
        <strain evidence="2 3">BU-1</strain>
    </source>
</reference>
<evidence type="ECO:0000313" key="2">
    <source>
        <dbReference type="EMBL" id="NKC29512.1"/>
    </source>
</evidence>
<accession>A0ABX1E1V4</accession>
<evidence type="ECO:0000259" key="1">
    <source>
        <dbReference type="Pfam" id="PF11563"/>
    </source>
</evidence>
<keyword evidence="3" id="KW-1185">Reference proteome</keyword>
<proteinExistence type="predicted"/>
<dbReference type="CDD" id="cd01068">
    <property type="entry name" value="globin_sensor"/>
    <property type="match status" value="1"/>
</dbReference>
<name>A0ABX1E1V4_9PROT</name>
<sequence>MTRASPTNASAQAKRLAAFGITPSHIASLQTLRPFTQQRLPALLGSLHGAFDGWPAMQAALMIPAVHHVRVAHWQRAIAGELGPDFEASAQALASAFYDHGVPSFAVAVCHHSVAAAVLREVVPEAPGGWFDGARRRQAAALRDALGRIAWLDLEALLETYAAAEARSRDLALASMAEAVEREAGAAVAKVGVLTAAMAGTARAMSETASRTGQEAGAAAAVAEQTLGTAQTVAAAAEELTASIGEITR</sequence>
<dbReference type="InterPro" id="IPR044398">
    <property type="entry name" value="Globin-sensor_dom"/>
</dbReference>
<comment type="caution">
    <text evidence="2">The sequence shown here is derived from an EMBL/GenBank/DDBJ whole genome shotgun (WGS) entry which is preliminary data.</text>
</comment>